<dbReference type="EMBL" id="CP098807">
    <property type="protein sequence ID" value="USJ24726.1"/>
    <property type="molecule type" value="Genomic_DNA"/>
</dbReference>
<dbReference type="InterPro" id="IPR009241">
    <property type="entry name" value="HigB-like"/>
</dbReference>
<sequence length="96" mass="10595">MIEVRQTDIFSDWLAGLRDKNAKAKIVARIRRLELGNPGDVKPVGEGVSEMRVDYGPGYRVYFVSQGDTVVILLCAGDKSSQSNDIAKAKRLAKEI</sequence>
<gene>
    <name evidence="1" type="ORF">NE863_07100</name>
</gene>
<reference evidence="1" key="1">
    <citation type="submission" date="2022-06" db="EMBL/GenBank/DDBJ databases">
        <title>Physiological and biochemical characterization and genomic elucidation of a strain of the genus Ensifer adhaerens M8 that combines arsenic oxidation and chromium reduction.</title>
        <authorList>
            <person name="Li X."/>
            <person name="Yu c."/>
        </authorList>
    </citation>
    <scope>NUCLEOTIDE SEQUENCE</scope>
    <source>
        <strain evidence="1">M8</strain>
    </source>
</reference>
<dbReference type="Pfam" id="PF05973">
    <property type="entry name" value="Gp49"/>
    <property type="match status" value="1"/>
</dbReference>
<dbReference type="AlphaFoldDB" id="A0A9Q8YAJ4"/>
<proteinExistence type="predicted"/>
<dbReference type="PIRSF" id="PIRSF028744">
    <property type="entry name" value="Addict_mod_HI1419"/>
    <property type="match status" value="1"/>
</dbReference>
<dbReference type="Proteomes" id="UP001055460">
    <property type="component" value="Chromosome"/>
</dbReference>
<evidence type="ECO:0000313" key="1">
    <source>
        <dbReference type="EMBL" id="USJ24726.1"/>
    </source>
</evidence>
<name>A0A9Q8YAJ4_ENSAD</name>
<protein>
    <submittedName>
        <fullName evidence="1">Type II toxin-antitoxin system RelE/ParE family toxin</fullName>
    </submittedName>
</protein>
<organism evidence="1 2">
    <name type="scientific">Ensifer adhaerens</name>
    <name type="common">Sinorhizobium morelense</name>
    <dbReference type="NCBI Taxonomy" id="106592"/>
    <lineage>
        <taxon>Bacteria</taxon>
        <taxon>Pseudomonadati</taxon>
        <taxon>Pseudomonadota</taxon>
        <taxon>Alphaproteobacteria</taxon>
        <taxon>Hyphomicrobiales</taxon>
        <taxon>Rhizobiaceae</taxon>
        <taxon>Sinorhizobium/Ensifer group</taxon>
        <taxon>Ensifer</taxon>
    </lineage>
</organism>
<evidence type="ECO:0000313" key="2">
    <source>
        <dbReference type="Proteomes" id="UP001055460"/>
    </source>
</evidence>
<accession>A0A9Q8YAJ4</accession>
<dbReference type="RefSeq" id="WP_250806402.1">
    <property type="nucleotide sequence ID" value="NZ_CP098807.1"/>
</dbReference>
<dbReference type="NCBIfam" id="TIGR02683">
    <property type="entry name" value="upstrm_HI1419"/>
    <property type="match status" value="1"/>
</dbReference>
<dbReference type="InterPro" id="IPR014056">
    <property type="entry name" value="TypeIITA-like_toxin_pred"/>
</dbReference>
<dbReference type="PANTHER" id="PTHR41791">
    <property type="entry name" value="SSL7039 PROTEIN"/>
    <property type="match status" value="1"/>
</dbReference>
<dbReference type="PANTHER" id="PTHR41791:SF1">
    <property type="entry name" value="SSL7039 PROTEIN"/>
    <property type="match status" value="1"/>
</dbReference>